<comment type="caution">
    <text evidence="7">The sequence shown here is derived from an EMBL/GenBank/DDBJ whole genome shotgun (WGS) entry which is preliminary data.</text>
</comment>
<evidence type="ECO:0000256" key="2">
    <source>
        <dbReference type="ARBA" id="ARBA00022723"/>
    </source>
</evidence>
<dbReference type="GeneID" id="36347694"/>
<dbReference type="PANTHER" id="PTHR31001">
    <property type="entry name" value="UNCHARACTERIZED TRANSCRIPTIONAL REGULATORY PROTEIN"/>
    <property type="match status" value="1"/>
</dbReference>
<dbReference type="SUPFAM" id="SSF57701">
    <property type="entry name" value="Zn2/Cys6 DNA-binding domain"/>
    <property type="match status" value="1"/>
</dbReference>
<dbReference type="InterPro" id="IPR007219">
    <property type="entry name" value="XnlR_reg_dom"/>
</dbReference>
<dbReference type="CDD" id="cd00067">
    <property type="entry name" value="GAL4"/>
    <property type="match status" value="1"/>
</dbReference>
<accession>A0A2P4ZHC3</accession>
<gene>
    <name evidence="7" type="ORF">TGAM01_v207333</name>
</gene>
<protein>
    <submittedName>
        <fullName evidence="7">Fungal specific transcription factor domain-containing protein</fullName>
    </submittedName>
</protein>
<dbReference type="GO" id="GO:0005634">
    <property type="term" value="C:nucleus"/>
    <property type="evidence" value="ECO:0007669"/>
    <property type="project" value="UniProtKB-SubCell"/>
</dbReference>
<proteinExistence type="predicted"/>
<dbReference type="PROSITE" id="PS00463">
    <property type="entry name" value="ZN2_CY6_FUNGAL_1"/>
    <property type="match status" value="1"/>
</dbReference>
<evidence type="ECO:0000313" key="7">
    <source>
        <dbReference type="EMBL" id="PON23686.1"/>
    </source>
</evidence>
<feature type="region of interest" description="Disordered" evidence="5">
    <location>
        <begin position="635"/>
        <end position="676"/>
    </location>
</feature>
<keyword evidence="3" id="KW-0539">Nucleus</keyword>
<dbReference type="EMBL" id="JPDN02000027">
    <property type="protein sequence ID" value="PON23686.1"/>
    <property type="molecule type" value="Genomic_DNA"/>
</dbReference>
<feature type="compositionally biased region" description="Polar residues" evidence="5">
    <location>
        <begin position="162"/>
        <end position="178"/>
    </location>
</feature>
<evidence type="ECO:0000256" key="5">
    <source>
        <dbReference type="SAM" id="MobiDB-lite"/>
    </source>
</evidence>
<dbReference type="InterPro" id="IPR036864">
    <property type="entry name" value="Zn2-C6_fun-type_DNA-bd_sf"/>
</dbReference>
<dbReference type="Gene3D" id="4.10.240.10">
    <property type="entry name" value="Zn(2)-C6 fungal-type DNA-binding domain"/>
    <property type="match status" value="1"/>
</dbReference>
<keyword evidence="4" id="KW-0175">Coiled coil</keyword>
<dbReference type="GO" id="GO:0008270">
    <property type="term" value="F:zinc ion binding"/>
    <property type="evidence" value="ECO:0007669"/>
    <property type="project" value="InterPro"/>
</dbReference>
<feature type="compositionally biased region" description="Basic and acidic residues" evidence="5">
    <location>
        <begin position="141"/>
        <end position="158"/>
    </location>
</feature>
<dbReference type="InterPro" id="IPR050613">
    <property type="entry name" value="Sec_Metabolite_Reg"/>
</dbReference>
<feature type="domain" description="Zn(2)-C6 fungal-type" evidence="6">
    <location>
        <begin position="64"/>
        <end position="93"/>
    </location>
</feature>
<feature type="region of interest" description="Disordered" evidence="5">
    <location>
        <begin position="133"/>
        <end position="178"/>
    </location>
</feature>
<dbReference type="InterPro" id="IPR001138">
    <property type="entry name" value="Zn2Cys6_DnaBD"/>
</dbReference>
<evidence type="ECO:0000256" key="1">
    <source>
        <dbReference type="ARBA" id="ARBA00004123"/>
    </source>
</evidence>
<comment type="subcellular location">
    <subcellularLocation>
        <location evidence="1">Nucleus</location>
    </subcellularLocation>
</comment>
<name>A0A2P4ZHC3_9HYPO</name>
<dbReference type="Proteomes" id="UP000054821">
    <property type="component" value="Unassembled WGS sequence"/>
</dbReference>
<dbReference type="STRING" id="398673.A0A2P4ZHC3"/>
<organism evidence="7 8">
    <name type="scientific">Trichoderma gamsii</name>
    <dbReference type="NCBI Taxonomy" id="398673"/>
    <lineage>
        <taxon>Eukaryota</taxon>
        <taxon>Fungi</taxon>
        <taxon>Dikarya</taxon>
        <taxon>Ascomycota</taxon>
        <taxon>Pezizomycotina</taxon>
        <taxon>Sordariomycetes</taxon>
        <taxon>Hypocreomycetidae</taxon>
        <taxon>Hypocreales</taxon>
        <taxon>Hypocreaceae</taxon>
        <taxon>Trichoderma</taxon>
    </lineage>
</organism>
<feature type="coiled-coil region" evidence="4">
    <location>
        <begin position="105"/>
        <end position="132"/>
    </location>
</feature>
<evidence type="ECO:0000256" key="4">
    <source>
        <dbReference type="SAM" id="Coils"/>
    </source>
</evidence>
<dbReference type="CDD" id="cd12148">
    <property type="entry name" value="fungal_TF_MHR"/>
    <property type="match status" value="1"/>
</dbReference>
<keyword evidence="2" id="KW-0479">Metal-binding</keyword>
<dbReference type="Pfam" id="PF00172">
    <property type="entry name" value="Zn_clus"/>
    <property type="match status" value="1"/>
</dbReference>
<dbReference type="SMART" id="SM00066">
    <property type="entry name" value="GAL4"/>
    <property type="match status" value="1"/>
</dbReference>
<dbReference type="GO" id="GO:0006351">
    <property type="term" value="P:DNA-templated transcription"/>
    <property type="evidence" value="ECO:0007669"/>
    <property type="project" value="InterPro"/>
</dbReference>
<dbReference type="GO" id="GO:0003677">
    <property type="term" value="F:DNA binding"/>
    <property type="evidence" value="ECO:0007669"/>
    <property type="project" value="InterPro"/>
</dbReference>
<sequence length="702" mass="79590">STSEPGVQFGRDPLILWLESLTLLIHYIHRLPLHRRVAIATLTPNLVDPSLQLMARRVVAPGHSCFECRRRKIKCDRSLPCSYCARIKLKCSYPSWRSNRGNPGESDLAAKVQALESTLQSLEQRITRIGDLSHVNAELPSRQDHTEREHQSPIEDAHGLPSSCQATSRTAQSNSNQDKAVTLSRHSLVLQTLPFNSLRGVTQPLETLHPPPSSIAFIWQTYLDAVDPLVKVFHVPSIQRHVMSISQGREIPDAATECLMFAVYYSTIISMSIVECREEFGEEKPRLLQRYREGVERTLVRANFLSSRDITVLQAFVIYLICGRLDENGPDVHALIGIAIGNAMKLSLHIDIPGMSTFETEMRRRLWWQICTLDVRVAEVSGSEPFIIEPSLHTELPLNINDISLDPHIGELSPQPGRSEMLFSLVRIEISNFARRIVFSDQFCRINHYGIMNEAEKCQVIDEFKGRIEKQFLSHCHEAIPLDCLIVMSSRLILAKLKLAVYRPRPNQHPEMPVRANYRNACEKFLEQAHELRQYIRGRRWLWLFQYIEWDALAYLLLDLCITLSLPSLSPNELITAPWKVVDGIYNYWKEQPDVHRDGGWMKIEKLYSTALSVKEKAQNATQATQMIPSYCSLEAHDQPEDPSNDIEMQQQYGSSPDSASAEEAQSAATTTDLPGAGTACEWSASLIETYWEVAGHGSEGF</sequence>
<evidence type="ECO:0000256" key="3">
    <source>
        <dbReference type="ARBA" id="ARBA00023242"/>
    </source>
</evidence>
<reference evidence="7 8" key="1">
    <citation type="journal article" date="2016" name="Genome Announc.">
        <title>Draft Whole-Genome Sequence of Trichoderma gamsii T6085, a Promising Biocontrol Agent of Fusarium Head Blight on Wheat.</title>
        <authorList>
            <person name="Baroncelli R."/>
            <person name="Zapparata A."/>
            <person name="Piaggeschi G."/>
            <person name="Sarrocco S."/>
            <person name="Vannacci G."/>
        </authorList>
    </citation>
    <scope>NUCLEOTIDE SEQUENCE [LARGE SCALE GENOMIC DNA]</scope>
    <source>
        <strain evidence="7 8">T6085</strain>
    </source>
</reference>
<dbReference type="GO" id="GO:0000981">
    <property type="term" value="F:DNA-binding transcription factor activity, RNA polymerase II-specific"/>
    <property type="evidence" value="ECO:0007669"/>
    <property type="project" value="InterPro"/>
</dbReference>
<keyword evidence="8" id="KW-1185">Reference proteome</keyword>
<dbReference type="PANTHER" id="PTHR31001:SF91">
    <property type="entry name" value="ZN(II)2CYS6 TRANSCRIPTION FACTOR (EUROFUNG)"/>
    <property type="match status" value="1"/>
</dbReference>
<dbReference type="PROSITE" id="PS50048">
    <property type="entry name" value="ZN2_CY6_FUNGAL_2"/>
    <property type="match status" value="1"/>
</dbReference>
<dbReference type="Pfam" id="PF04082">
    <property type="entry name" value="Fungal_trans"/>
    <property type="match status" value="1"/>
</dbReference>
<dbReference type="AlphaFoldDB" id="A0A2P4ZHC3"/>
<feature type="non-terminal residue" evidence="7">
    <location>
        <position position="1"/>
    </location>
</feature>
<evidence type="ECO:0000313" key="8">
    <source>
        <dbReference type="Proteomes" id="UP000054821"/>
    </source>
</evidence>
<dbReference type="RefSeq" id="XP_024405156.1">
    <property type="nucleotide sequence ID" value="XM_024550068.1"/>
</dbReference>
<feature type="compositionally biased region" description="Low complexity" evidence="5">
    <location>
        <begin position="655"/>
        <end position="669"/>
    </location>
</feature>
<dbReference type="SMART" id="SM00906">
    <property type="entry name" value="Fungal_trans"/>
    <property type="match status" value="1"/>
</dbReference>
<evidence type="ECO:0000259" key="6">
    <source>
        <dbReference type="PROSITE" id="PS50048"/>
    </source>
</evidence>